<protein>
    <submittedName>
        <fullName evidence="2">Uncharacterized protein</fullName>
    </submittedName>
</protein>
<reference evidence="2" key="1">
    <citation type="submission" date="2017-08" db="EMBL/GenBank/DDBJ databases">
        <authorList>
            <person name="Polle J.E."/>
            <person name="Barry K."/>
            <person name="Cushman J."/>
            <person name="Schmutz J."/>
            <person name="Tran D."/>
            <person name="Hathwaick L.T."/>
            <person name="Yim W.C."/>
            <person name="Jenkins J."/>
            <person name="Mckie-Krisberg Z.M."/>
            <person name="Prochnik S."/>
            <person name="Lindquist E."/>
            <person name="Dockter R.B."/>
            <person name="Adam C."/>
            <person name="Molina H."/>
            <person name="Bunkerborg J."/>
            <person name="Jin E."/>
            <person name="Buchheim M."/>
            <person name="Magnuson J."/>
        </authorList>
    </citation>
    <scope>NUCLEOTIDE SEQUENCE</scope>
    <source>
        <strain evidence="2">CCAP 19/18</strain>
    </source>
</reference>
<evidence type="ECO:0000313" key="2">
    <source>
        <dbReference type="EMBL" id="KAF5835982.1"/>
    </source>
</evidence>
<name>A0ABQ7GMZ9_DUNSA</name>
<feature type="compositionally biased region" description="Basic and acidic residues" evidence="1">
    <location>
        <begin position="58"/>
        <end position="120"/>
    </location>
</feature>
<organism evidence="2 3">
    <name type="scientific">Dunaliella salina</name>
    <name type="common">Green alga</name>
    <name type="synonym">Protococcus salinus</name>
    <dbReference type="NCBI Taxonomy" id="3046"/>
    <lineage>
        <taxon>Eukaryota</taxon>
        <taxon>Viridiplantae</taxon>
        <taxon>Chlorophyta</taxon>
        <taxon>core chlorophytes</taxon>
        <taxon>Chlorophyceae</taxon>
        <taxon>CS clade</taxon>
        <taxon>Chlamydomonadales</taxon>
        <taxon>Dunaliellaceae</taxon>
        <taxon>Dunaliella</taxon>
    </lineage>
</organism>
<comment type="caution">
    <text evidence="2">The sequence shown here is derived from an EMBL/GenBank/DDBJ whole genome shotgun (WGS) entry which is preliminary data.</text>
</comment>
<accession>A0ABQ7GMZ9</accession>
<evidence type="ECO:0000256" key="1">
    <source>
        <dbReference type="SAM" id="MobiDB-lite"/>
    </source>
</evidence>
<evidence type="ECO:0000313" key="3">
    <source>
        <dbReference type="Proteomes" id="UP000815325"/>
    </source>
</evidence>
<gene>
    <name evidence="2" type="ORF">DUNSADRAFT_6598</name>
</gene>
<proteinExistence type="predicted"/>
<sequence length="133" mass="15458">MSSELIRHDFPPDKEREVRISGASDCVDLAEKMVTRIIDNGDNKGIQQVIQRVLGWGGRHDRDRYDSRREHDYPEHYRMSSEASEPRSPEPDRHTKRSSEKGNRSQPRWAHDKYSDDDGTSRSAGSTPPRKRR</sequence>
<dbReference type="Proteomes" id="UP000815325">
    <property type="component" value="Unassembled WGS sequence"/>
</dbReference>
<feature type="region of interest" description="Disordered" evidence="1">
    <location>
        <begin position="56"/>
        <end position="133"/>
    </location>
</feature>
<dbReference type="EMBL" id="MU069680">
    <property type="protein sequence ID" value="KAF5835982.1"/>
    <property type="molecule type" value="Genomic_DNA"/>
</dbReference>
<keyword evidence="3" id="KW-1185">Reference proteome</keyword>